<evidence type="ECO:0000313" key="8">
    <source>
        <dbReference type="Proteomes" id="UP000824890"/>
    </source>
</evidence>
<feature type="domain" description="BHLH" evidence="6">
    <location>
        <begin position="315"/>
        <end position="364"/>
    </location>
</feature>
<feature type="non-terminal residue" evidence="7">
    <location>
        <position position="1"/>
    </location>
</feature>
<dbReference type="InterPro" id="IPR037546">
    <property type="entry name" value="SAC51-like"/>
</dbReference>
<accession>A0ABQ8CHR2</accession>
<keyword evidence="8" id="KW-1185">Reference proteome</keyword>
<keyword evidence="4" id="KW-0539">Nucleus</keyword>
<dbReference type="PANTHER" id="PTHR36066">
    <property type="entry name" value="TRANSCRIPTION FACTOR BHLH145"/>
    <property type="match status" value="1"/>
</dbReference>
<feature type="compositionally biased region" description="Low complexity" evidence="5">
    <location>
        <begin position="310"/>
        <end position="322"/>
    </location>
</feature>
<organism evidence="7 8">
    <name type="scientific">Brassica napus</name>
    <name type="common">Rape</name>
    <dbReference type="NCBI Taxonomy" id="3708"/>
    <lineage>
        <taxon>Eukaryota</taxon>
        <taxon>Viridiplantae</taxon>
        <taxon>Streptophyta</taxon>
        <taxon>Embryophyta</taxon>
        <taxon>Tracheophyta</taxon>
        <taxon>Spermatophyta</taxon>
        <taxon>Magnoliopsida</taxon>
        <taxon>eudicotyledons</taxon>
        <taxon>Gunneridae</taxon>
        <taxon>Pentapetalae</taxon>
        <taxon>rosids</taxon>
        <taxon>malvids</taxon>
        <taxon>Brassicales</taxon>
        <taxon>Brassicaceae</taxon>
        <taxon>Brassiceae</taxon>
        <taxon>Brassica</taxon>
    </lineage>
</organism>
<evidence type="ECO:0000313" key="7">
    <source>
        <dbReference type="EMBL" id="KAH0915925.1"/>
    </source>
</evidence>
<dbReference type="EMBL" id="JAGKQM010000008">
    <property type="protein sequence ID" value="KAH0915925.1"/>
    <property type="molecule type" value="Genomic_DNA"/>
</dbReference>
<evidence type="ECO:0000259" key="6">
    <source>
        <dbReference type="PROSITE" id="PS50888"/>
    </source>
</evidence>
<feature type="compositionally biased region" description="Polar residues" evidence="5">
    <location>
        <begin position="278"/>
        <end position="303"/>
    </location>
</feature>
<keyword evidence="2" id="KW-0805">Transcription regulation</keyword>
<reference evidence="7 8" key="1">
    <citation type="submission" date="2021-05" db="EMBL/GenBank/DDBJ databases">
        <title>Genome Assembly of Synthetic Allotetraploid Brassica napus Reveals Homoeologous Exchanges between Subgenomes.</title>
        <authorList>
            <person name="Davis J.T."/>
        </authorList>
    </citation>
    <scope>NUCLEOTIDE SEQUENCE [LARGE SCALE GENOMIC DNA]</scope>
    <source>
        <strain evidence="8">cv. Da-Ae</strain>
        <tissue evidence="7">Seedling</tissue>
    </source>
</reference>
<dbReference type="InterPro" id="IPR011598">
    <property type="entry name" value="bHLH_dom"/>
</dbReference>
<evidence type="ECO:0000256" key="3">
    <source>
        <dbReference type="ARBA" id="ARBA00023163"/>
    </source>
</evidence>
<dbReference type="Pfam" id="PF23173">
    <property type="entry name" value="bHLH_SAC51"/>
    <property type="match status" value="1"/>
</dbReference>
<evidence type="ECO:0000256" key="4">
    <source>
        <dbReference type="ARBA" id="ARBA00023242"/>
    </source>
</evidence>
<dbReference type="SUPFAM" id="SSF47459">
    <property type="entry name" value="HLH, helix-loop-helix DNA-binding domain"/>
    <property type="match status" value="1"/>
</dbReference>
<dbReference type="Proteomes" id="UP000824890">
    <property type="component" value="Unassembled WGS sequence"/>
</dbReference>
<dbReference type="PANTHER" id="PTHR36066:SF15">
    <property type="entry name" value="BHLH DOMAIN-CONTAINING PROTEIN"/>
    <property type="match status" value="1"/>
</dbReference>
<evidence type="ECO:0000256" key="5">
    <source>
        <dbReference type="SAM" id="MobiDB-lite"/>
    </source>
</evidence>
<sequence>DLHSSRCLFPRDSVNFHTFQALFPKFRSSSLFVRMCFVGNKKGALKEIGTFMMTTCFIANYQSVQVSQAEYFRQLLKPVTAVLTSETPLGGESFCGLRGGKGSGGTNRDISSVTWPQVDSSIWFSCQRCVTVQLVNNQYPHFSDEMGDGNMNFPYSSSFDDLFPPCAKLPFHGVELQPSPVCPKNFVIFDQTYDHSQVMYHPDLTPRLVNSGLASTFQNEYAGGSYGYNYGQEVYGNYGGGQEVVSSSYQEDPNEIDALLSTDEDDEGEEDGGDSEEVSTARNASRDYGNTSAESCCSSYGYNSSRRKQSSSGSAASSSNNDGKGGRKKKMKKMMGMLRKIVPGGEEMNTASVLDEAVQYLKSLKLEAQKLGVGHFSNQS</sequence>
<comment type="subcellular location">
    <subcellularLocation>
        <location evidence="1">Nucleus</location>
    </subcellularLocation>
</comment>
<dbReference type="PROSITE" id="PS50888">
    <property type="entry name" value="BHLH"/>
    <property type="match status" value="1"/>
</dbReference>
<keyword evidence="3" id="KW-0804">Transcription</keyword>
<feature type="compositionally biased region" description="Acidic residues" evidence="5">
    <location>
        <begin position="262"/>
        <end position="277"/>
    </location>
</feature>
<dbReference type="InterPro" id="IPR036638">
    <property type="entry name" value="HLH_DNA-bd_sf"/>
</dbReference>
<protein>
    <recommendedName>
        <fullName evidence="6">BHLH domain-containing protein</fullName>
    </recommendedName>
</protein>
<evidence type="ECO:0000256" key="1">
    <source>
        <dbReference type="ARBA" id="ARBA00004123"/>
    </source>
</evidence>
<evidence type="ECO:0000256" key="2">
    <source>
        <dbReference type="ARBA" id="ARBA00023015"/>
    </source>
</evidence>
<dbReference type="Gene3D" id="4.10.280.10">
    <property type="entry name" value="Helix-loop-helix DNA-binding domain"/>
    <property type="match status" value="1"/>
</dbReference>
<name>A0ABQ8CHR2_BRANA</name>
<comment type="caution">
    <text evidence="7">The sequence shown here is derived from an EMBL/GenBank/DDBJ whole genome shotgun (WGS) entry which is preliminary data.</text>
</comment>
<gene>
    <name evidence="7" type="ORF">HID58_030371</name>
</gene>
<feature type="region of interest" description="Disordered" evidence="5">
    <location>
        <begin position="262"/>
        <end position="334"/>
    </location>
</feature>
<proteinExistence type="predicted"/>